<feature type="domain" description="NAD-dependent epimerase/dehydratase" evidence="1">
    <location>
        <begin position="17"/>
        <end position="249"/>
    </location>
</feature>
<proteinExistence type="predicted"/>
<dbReference type="InterPro" id="IPR036291">
    <property type="entry name" value="NAD(P)-bd_dom_sf"/>
</dbReference>
<dbReference type="STRING" id="538381.GCA_001696535_03367"/>
<dbReference type="PANTHER" id="PTHR43245">
    <property type="entry name" value="BIFUNCTIONAL POLYMYXIN RESISTANCE PROTEIN ARNA"/>
    <property type="match status" value="1"/>
</dbReference>
<dbReference type="Proteomes" id="UP000219331">
    <property type="component" value="Unassembled WGS sequence"/>
</dbReference>
<keyword evidence="3" id="KW-1185">Reference proteome</keyword>
<reference evidence="2 3" key="1">
    <citation type="submission" date="2017-08" db="EMBL/GenBank/DDBJ databases">
        <authorList>
            <person name="de Groot N.N."/>
        </authorList>
    </citation>
    <scope>NUCLEOTIDE SEQUENCE [LARGE SCALE GENOMIC DNA]</scope>
    <source>
        <strain evidence="2 3">USBA 352</strain>
    </source>
</reference>
<dbReference type="InterPro" id="IPR050177">
    <property type="entry name" value="Lipid_A_modif_metabolic_enz"/>
</dbReference>
<dbReference type="InterPro" id="IPR001509">
    <property type="entry name" value="Epimerase_deHydtase"/>
</dbReference>
<dbReference type="SUPFAM" id="SSF51735">
    <property type="entry name" value="NAD(P)-binding Rossmann-fold domains"/>
    <property type="match status" value="1"/>
</dbReference>
<name>A0A285RQ57_9HYPH</name>
<dbReference type="EMBL" id="OBML01000002">
    <property type="protein sequence ID" value="SOB96246.1"/>
    <property type="molecule type" value="Genomic_DNA"/>
</dbReference>
<accession>A0A285RQ57</accession>
<sequence>MLPAHNSNAIGVCMETVLVTGAGGYIGTTLVPLLLEAGYAVRAVDRFFFGRELLPDHERLEIVRQDARLIDPELFAGIDHVIDLVAISNDPSGEEFSRETDQINHVSRVRTARLAREAGVKRYVLPSSCSLYGFQEPGVIADETTPTNPLTAYARANEMAEHGVLPLASDDFTVVVLRQATVYGYSPRMRFDLAINGMVFGAWKTGKLPLMRDGSQWRPMVHVRDTARAQIFMLSAPADRINGQIFNVGSDENNYQIGPLAQIVADTLPNDVAIEWYGDPDHRSYRVGFDKIEALGFKAELTAVDGVRDVLAALEDGRTDKTTQTITLAWYKELVTWHERIKELELNGGILRI</sequence>
<evidence type="ECO:0000313" key="2">
    <source>
        <dbReference type="EMBL" id="SOB96246.1"/>
    </source>
</evidence>
<dbReference type="AlphaFoldDB" id="A0A285RQ57"/>
<gene>
    <name evidence="2" type="ORF">SAMN05421512_102142</name>
</gene>
<dbReference type="Pfam" id="PF01370">
    <property type="entry name" value="Epimerase"/>
    <property type="match status" value="1"/>
</dbReference>
<organism evidence="2 3">
    <name type="scientific">Stappia indica</name>
    <dbReference type="NCBI Taxonomy" id="538381"/>
    <lineage>
        <taxon>Bacteria</taxon>
        <taxon>Pseudomonadati</taxon>
        <taxon>Pseudomonadota</taxon>
        <taxon>Alphaproteobacteria</taxon>
        <taxon>Hyphomicrobiales</taxon>
        <taxon>Stappiaceae</taxon>
        <taxon>Stappia</taxon>
    </lineage>
</organism>
<dbReference type="CDD" id="cd08946">
    <property type="entry name" value="SDR_e"/>
    <property type="match status" value="1"/>
</dbReference>
<protein>
    <submittedName>
        <fullName evidence="2">Nucleoside-diphosphate-sugar epimerase</fullName>
    </submittedName>
</protein>
<dbReference type="PANTHER" id="PTHR43245:SF23">
    <property type="entry name" value="NAD(P)-BINDING DOMAIN-CONTAINING PROTEIN"/>
    <property type="match status" value="1"/>
</dbReference>
<evidence type="ECO:0000259" key="1">
    <source>
        <dbReference type="Pfam" id="PF01370"/>
    </source>
</evidence>
<evidence type="ECO:0000313" key="3">
    <source>
        <dbReference type="Proteomes" id="UP000219331"/>
    </source>
</evidence>
<dbReference type="Gene3D" id="3.40.50.720">
    <property type="entry name" value="NAD(P)-binding Rossmann-like Domain"/>
    <property type="match status" value="1"/>
</dbReference>